<evidence type="ECO:0000256" key="3">
    <source>
        <dbReference type="ARBA" id="ARBA00022980"/>
    </source>
</evidence>
<keyword evidence="2 6" id="KW-0820">tRNA-binding</keyword>
<dbReference type="PANTHER" id="PTHR12220:SF13">
    <property type="entry name" value="LARGE RIBOSOMAL SUBUNIT PROTEIN UL16M"/>
    <property type="match status" value="1"/>
</dbReference>
<organism evidence="10 11">
    <name type="scientific">Caloranaerobacter azorensis H53214</name>
    <dbReference type="NCBI Taxonomy" id="1156417"/>
    <lineage>
        <taxon>Bacteria</taxon>
        <taxon>Bacillati</taxon>
        <taxon>Bacillota</taxon>
        <taxon>Tissierellia</taxon>
        <taxon>Tissierellales</taxon>
        <taxon>Thermohalobacteraceae</taxon>
        <taxon>Caloranaerobacter</taxon>
    </lineage>
</organism>
<evidence type="ECO:0000256" key="7">
    <source>
        <dbReference type="RuleBase" id="RU004413"/>
    </source>
</evidence>
<dbReference type="GO" id="GO:0019843">
    <property type="term" value="F:rRNA binding"/>
    <property type="evidence" value="ECO:0007669"/>
    <property type="project" value="UniProtKB-UniRule"/>
</dbReference>
<dbReference type="STRING" id="1156417.Y919_02830"/>
<evidence type="ECO:0000256" key="9">
    <source>
        <dbReference type="SAM" id="MobiDB-lite"/>
    </source>
</evidence>
<evidence type="ECO:0000256" key="5">
    <source>
        <dbReference type="ARBA" id="ARBA00035198"/>
    </source>
</evidence>
<keyword evidence="6 8" id="KW-0694">RNA-binding</keyword>
<dbReference type="GO" id="GO:0022625">
    <property type="term" value="C:cytosolic large ribosomal subunit"/>
    <property type="evidence" value="ECO:0007669"/>
    <property type="project" value="TreeGrafter"/>
</dbReference>
<evidence type="ECO:0000256" key="4">
    <source>
        <dbReference type="ARBA" id="ARBA00023274"/>
    </source>
</evidence>
<dbReference type="InterPro" id="IPR036920">
    <property type="entry name" value="Ribosomal_uL16_sf"/>
</dbReference>
<comment type="similarity">
    <text evidence="1 6 7">Belongs to the universal ribosomal protein uL16 family.</text>
</comment>
<comment type="function">
    <text evidence="6 8">Binds 23S rRNA and is also seen to make contacts with the A and possibly P site tRNAs.</text>
</comment>
<proteinExistence type="inferred from homology"/>
<dbReference type="RefSeq" id="WP_035162218.1">
    <property type="nucleotide sequence ID" value="NZ_AZTB01000008.1"/>
</dbReference>
<keyword evidence="3 6" id="KW-0689">Ribosomal protein</keyword>
<dbReference type="SUPFAM" id="SSF54686">
    <property type="entry name" value="Ribosomal protein L16p/L10e"/>
    <property type="match status" value="1"/>
</dbReference>
<dbReference type="EMBL" id="AZTB01000008">
    <property type="protein sequence ID" value="KGG81009.1"/>
    <property type="molecule type" value="Genomic_DNA"/>
</dbReference>
<evidence type="ECO:0000313" key="10">
    <source>
        <dbReference type="EMBL" id="KGG81009.1"/>
    </source>
</evidence>
<evidence type="ECO:0000256" key="2">
    <source>
        <dbReference type="ARBA" id="ARBA00022555"/>
    </source>
</evidence>
<comment type="caution">
    <text evidence="10">The sequence shown here is derived from an EMBL/GenBank/DDBJ whole genome shotgun (WGS) entry which is preliminary data.</text>
</comment>
<dbReference type="Proteomes" id="UP000029622">
    <property type="component" value="Unassembled WGS sequence"/>
</dbReference>
<dbReference type="AlphaFoldDB" id="A0A096CWS5"/>
<comment type="subunit">
    <text evidence="6 8">Part of the 50S ribosomal subunit.</text>
</comment>
<dbReference type="InterPro" id="IPR000114">
    <property type="entry name" value="Ribosomal_uL16_bact-type"/>
</dbReference>
<evidence type="ECO:0000256" key="1">
    <source>
        <dbReference type="ARBA" id="ARBA00008931"/>
    </source>
</evidence>
<dbReference type="PRINTS" id="PR00060">
    <property type="entry name" value="RIBOSOMALL16"/>
</dbReference>
<evidence type="ECO:0000256" key="8">
    <source>
        <dbReference type="RuleBase" id="RU004414"/>
    </source>
</evidence>
<dbReference type="NCBIfam" id="TIGR01164">
    <property type="entry name" value="rplP_bact"/>
    <property type="match status" value="1"/>
</dbReference>
<dbReference type="InterPro" id="IPR020798">
    <property type="entry name" value="Ribosomal_uL16_CS"/>
</dbReference>
<gene>
    <name evidence="6" type="primary">rplP</name>
    <name evidence="10" type="ORF">Y919_02830</name>
</gene>
<dbReference type="GO" id="GO:0003735">
    <property type="term" value="F:structural constituent of ribosome"/>
    <property type="evidence" value="ECO:0007669"/>
    <property type="project" value="InterPro"/>
</dbReference>
<reference evidence="10 11" key="1">
    <citation type="submission" date="2013-12" db="EMBL/GenBank/DDBJ databases">
        <title>Draft genome sequence of Caloranaerobacter sp. H53214.</title>
        <authorList>
            <person name="Jiang L.J."/>
            <person name="Shao Z.Z."/>
            <person name="Long M.N."/>
        </authorList>
    </citation>
    <scope>NUCLEOTIDE SEQUENCE [LARGE SCALE GENOMIC DNA]</scope>
    <source>
        <strain evidence="10 11">H53214</strain>
    </source>
</reference>
<evidence type="ECO:0000256" key="6">
    <source>
        <dbReference type="HAMAP-Rule" id="MF_01342"/>
    </source>
</evidence>
<dbReference type="Pfam" id="PF00252">
    <property type="entry name" value="Ribosomal_L16"/>
    <property type="match status" value="1"/>
</dbReference>
<dbReference type="FunFam" id="3.90.1170.10:FF:000001">
    <property type="entry name" value="50S ribosomal protein L16"/>
    <property type="match status" value="1"/>
</dbReference>
<dbReference type="PROSITE" id="PS00586">
    <property type="entry name" value="RIBOSOMAL_L16_1"/>
    <property type="match status" value="1"/>
</dbReference>
<dbReference type="GO" id="GO:0000049">
    <property type="term" value="F:tRNA binding"/>
    <property type="evidence" value="ECO:0007669"/>
    <property type="project" value="UniProtKB-KW"/>
</dbReference>
<dbReference type="GO" id="GO:0006412">
    <property type="term" value="P:translation"/>
    <property type="evidence" value="ECO:0007669"/>
    <property type="project" value="UniProtKB-UniRule"/>
</dbReference>
<dbReference type="PROSITE" id="PS00701">
    <property type="entry name" value="RIBOSOMAL_L16_2"/>
    <property type="match status" value="1"/>
</dbReference>
<keyword evidence="4 6" id="KW-0687">Ribonucleoprotein</keyword>
<feature type="region of interest" description="Disordered" evidence="9">
    <location>
        <begin position="1"/>
        <end position="20"/>
    </location>
</feature>
<keyword evidence="6 8" id="KW-0699">rRNA-binding</keyword>
<sequence>MLMPKKVKHRRVHRGRMKGKATRGNKIAYGEFALQALEPAWITSNQIEAARRAMTRHVKRGGKIWIKIFPDKPITQKPAETRMGSGKGSPEYWVAVVKPGRILFEMAGVPEDVAREAMRLASHKLPIKCKFITREEAAQEGGEANES</sequence>
<accession>A0A096CWS5</accession>
<protein>
    <recommendedName>
        <fullName evidence="5 6">Large ribosomal subunit protein uL16</fullName>
    </recommendedName>
</protein>
<dbReference type="InterPro" id="IPR016180">
    <property type="entry name" value="Ribosomal_uL16_dom"/>
</dbReference>
<dbReference type="InterPro" id="IPR047873">
    <property type="entry name" value="Ribosomal_uL16"/>
</dbReference>
<dbReference type="Gene3D" id="3.90.1170.10">
    <property type="entry name" value="Ribosomal protein L10e/L16"/>
    <property type="match status" value="1"/>
</dbReference>
<evidence type="ECO:0000313" key="11">
    <source>
        <dbReference type="Proteomes" id="UP000029622"/>
    </source>
</evidence>
<dbReference type="CDD" id="cd01433">
    <property type="entry name" value="Ribosomal_L16_L10e"/>
    <property type="match status" value="1"/>
</dbReference>
<dbReference type="PANTHER" id="PTHR12220">
    <property type="entry name" value="50S/60S RIBOSOMAL PROTEIN L16"/>
    <property type="match status" value="1"/>
</dbReference>
<dbReference type="HAMAP" id="MF_01342">
    <property type="entry name" value="Ribosomal_uL16"/>
    <property type="match status" value="1"/>
</dbReference>
<name>A0A096CWS5_9FIRM</name>